<dbReference type="EMBL" id="JACEIK010006667">
    <property type="protein sequence ID" value="MCE2056079.1"/>
    <property type="molecule type" value="Genomic_DNA"/>
</dbReference>
<sequence>MRPTGRKREFLWRVVAPSDWPMISLLTKPTTLCKSGNKKHVCCHRLQWWRCDAVGSCTIQFPNYSELYLTAAFVLQMGWSAGHKFFNSSGSEPQFPTSPTGRLRTRSVPNRMRLFIELENGRDFLRVVTLSPKFNLFRECSYAFVIKIKFNSPFHQQNALDDDMIAMVMFISGRVPFEKETFMYPSILRILWNETSSKGMEVNIEDPCDLDGKQGGVHAATLHPSKQAGKTPANKNPADSTISRISSLLAMQQGKPFALKGIRVRLCC</sequence>
<gene>
    <name evidence="1" type="ORF">HAX54_044018</name>
</gene>
<dbReference type="Proteomes" id="UP000823775">
    <property type="component" value="Unassembled WGS sequence"/>
</dbReference>
<keyword evidence="2" id="KW-1185">Reference proteome</keyword>
<proteinExistence type="predicted"/>
<protein>
    <submittedName>
        <fullName evidence="1">Uncharacterized protein</fullName>
    </submittedName>
</protein>
<name>A0ABS8W638_DATST</name>
<accession>A0ABS8W638</accession>
<reference evidence="1 2" key="1">
    <citation type="journal article" date="2021" name="BMC Genomics">
        <title>Datura genome reveals duplications of psychoactive alkaloid biosynthetic genes and high mutation rate following tissue culture.</title>
        <authorList>
            <person name="Rajewski A."/>
            <person name="Carter-House D."/>
            <person name="Stajich J."/>
            <person name="Litt A."/>
        </authorList>
    </citation>
    <scope>NUCLEOTIDE SEQUENCE [LARGE SCALE GENOMIC DNA]</scope>
    <source>
        <strain evidence="1">AR-01</strain>
    </source>
</reference>
<evidence type="ECO:0000313" key="1">
    <source>
        <dbReference type="EMBL" id="MCE2056079.1"/>
    </source>
</evidence>
<organism evidence="1 2">
    <name type="scientific">Datura stramonium</name>
    <name type="common">Jimsonweed</name>
    <name type="synonym">Common thornapple</name>
    <dbReference type="NCBI Taxonomy" id="4076"/>
    <lineage>
        <taxon>Eukaryota</taxon>
        <taxon>Viridiplantae</taxon>
        <taxon>Streptophyta</taxon>
        <taxon>Embryophyta</taxon>
        <taxon>Tracheophyta</taxon>
        <taxon>Spermatophyta</taxon>
        <taxon>Magnoliopsida</taxon>
        <taxon>eudicotyledons</taxon>
        <taxon>Gunneridae</taxon>
        <taxon>Pentapetalae</taxon>
        <taxon>asterids</taxon>
        <taxon>lamiids</taxon>
        <taxon>Solanales</taxon>
        <taxon>Solanaceae</taxon>
        <taxon>Solanoideae</taxon>
        <taxon>Datureae</taxon>
        <taxon>Datura</taxon>
    </lineage>
</organism>
<comment type="caution">
    <text evidence="1">The sequence shown here is derived from an EMBL/GenBank/DDBJ whole genome shotgun (WGS) entry which is preliminary data.</text>
</comment>
<evidence type="ECO:0000313" key="2">
    <source>
        <dbReference type="Proteomes" id="UP000823775"/>
    </source>
</evidence>